<dbReference type="Pfam" id="PF13356">
    <property type="entry name" value="Arm-DNA-bind_3"/>
    <property type="match status" value="1"/>
</dbReference>
<dbReference type="AlphaFoldDB" id="A0A2W5QD78"/>
<dbReference type="InterPro" id="IPR011010">
    <property type="entry name" value="DNA_brk_join_enz"/>
</dbReference>
<feature type="domain" description="Tyr recombinase" evidence="5">
    <location>
        <begin position="202"/>
        <end position="390"/>
    </location>
</feature>
<gene>
    <name evidence="6" type="ORF">DI563_07120</name>
</gene>
<keyword evidence="3" id="KW-0238">DNA-binding</keyword>
<dbReference type="Gene3D" id="3.30.160.390">
    <property type="entry name" value="Integrase, DNA-binding domain"/>
    <property type="match status" value="1"/>
</dbReference>
<protein>
    <submittedName>
        <fullName evidence="6">Integrase</fullName>
    </submittedName>
</protein>
<dbReference type="InterPro" id="IPR002104">
    <property type="entry name" value="Integrase_catalytic"/>
</dbReference>
<dbReference type="GO" id="GO:0015074">
    <property type="term" value="P:DNA integration"/>
    <property type="evidence" value="ECO:0007669"/>
    <property type="project" value="UniProtKB-KW"/>
</dbReference>
<dbReference type="InterPro" id="IPR053876">
    <property type="entry name" value="Phage_int_M"/>
</dbReference>
<dbReference type="GO" id="GO:0006310">
    <property type="term" value="P:DNA recombination"/>
    <property type="evidence" value="ECO:0007669"/>
    <property type="project" value="UniProtKB-KW"/>
</dbReference>
<evidence type="ECO:0000256" key="1">
    <source>
        <dbReference type="ARBA" id="ARBA00008857"/>
    </source>
</evidence>
<dbReference type="InterPro" id="IPR038488">
    <property type="entry name" value="Integrase_DNA-bd_sf"/>
</dbReference>
<dbReference type="GO" id="GO:0003677">
    <property type="term" value="F:DNA binding"/>
    <property type="evidence" value="ECO:0007669"/>
    <property type="project" value="UniProtKB-KW"/>
</dbReference>
<keyword evidence="2" id="KW-0229">DNA integration</keyword>
<evidence type="ECO:0000313" key="6">
    <source>
        <dbReference type="EMBL" id="PZQ76391.1"/>
    </source>
</evidence>
<dbReference type="Proteomes" id="UP000249135">
    <property type="component" value="Unassembled WGS sequence"/>
</dbReference>
<sequence>MALTDTWLRANSGKARSNVEEVSDRDSLSVRVSPKGKIVFQLRYRYDGRLQRLDLGSYPALGLKAARAEAQRLKGELEQGHDPRVVRALEKQAILEADSIESLFRQWYEAYCKKNKKGHHDVLRSFELHVFPRIGSLPADKVTLHEWLDLLEKNAAVRPGIADRILTNAKQMLKWGVKRRLIPNNPLVEINAREDLQIKKVAGSRSLSEDEVVRVLRAIERSRMALKNKLFLKLCLIYGCRNGELRAAEKTHFDFKKRLWTIPPANHKLGKSSGKPLLRPITDQTEPLIREAMTLSKESTFLFTNNGSKDAMGTSAPLALPYNVMQWLRRHEKYEMEHWSIHDLRKTARTNFSTLTEPHVAEIMLGHRLPGTWQVYDHYDYLPEQGKAIDAWCRRLTGWKGADIKDKTA</sequence>
<name>A0A2W5QD78_VARPD</name>
<dbReference type="InterPro" id="IPR025166">
    <property type="entry name" value="Integrase_DNA_bind_dom"/>
</dbReference>
<dbReference type="InterPro" id="IPR013762">
    <property type="entry name" value="Integrase-like_cat_sf"/>
</dbReference>
<evidence type="ECO:0000313" key="7">
    <source>
        <dbReference type="Proteomes" id="UP000249135"/>
    </source>
</evidence>
<dbReference type="EMBL" id="QFPP01000053">
    <property type="protein sequence ID" value="PZQ76391.1"/>
    <property type="molecule type" value="Genomic_DNA"/>
</dbReference>
<dbReference type="SUPFAM" id="SSF56349">
    <property type="entry name" value="DNA breaking-rejoining enzymes"/>
    <property type="match status" value="1"/>
</dbReference>
<dbReference type="PANTHER" id="PTHR30629">
    <property type="entry name" value="PROPHAGE INTEGRASE"/>
    <property type="match status" value="1"/>
</dbReference>
<dbReference type="PROSITE" id="PS51898">
    <property type="entry name" value="TYR_RECOMBINASE"/>
    <property type="match status" value="1"/>
</dbReference>
<comment type="similarity">
    <text evidence="1">Belongs to the 'phage' integrase family.</text>
</comment>
<dbReference type="InterPro" id="IPR010998">
    <property type="entry name" value="Integrase_recombinase_N"/>
</dbReference>
<dbReference type="Pfam" id="PF00589">
    <property type="entry name" value="Phage_integrase"/>
    <property type="match status" value="1"/>
</dbReference>
<evidence type="ECO:0000256" key="3">
    <source>
        <dbReference type="ARBA" id="ARBA00023125"/>
    </source>
</evidence>
<dbReference type="Pfam" id="PF22022">
    <property type="entry name" value="Phage_int_M"/>
    <property type="match status" value="1"/>
</dbReference>
<proteinExistence type="inferred from homology"/>
<dbReference type="Gene3D" id="1.10.150.130">
    <property type="match status" value="1"/>
</dbReference>
<evidence type="ECO:0000259" key="5">
    <source>
        <dbReference type="PROSITE" id="PS51898"/>
    </source>
</evidence>
<dbReference type="CDD" id="cd00801">
    <property type="entry name" value="INT_P4_C"/>
    <property type="match status" value="1"/>
</dbReference>
<organism evidence="6 7">
    <name type="scientific">Variovorax paradoxus</name>
    <dbReference type="NCBI Taxonomy" id="34073"/>
    <lineage>
        <taxon>Bacteria</taxon>
        <taxon>Pseudomonadati</taxon>
        <taxon>Pseudomonadota</taxon>
        <taxon>Betaproteobacteria</taxon>
        <taxon>Burkholderiales</taxon>
        <taxon>Comamonadaceae</taxon>
        <taxon>Variovorax</taxon>
    </lineage>
</organism>
<keyword evidence="4" id="KW-0233">DNA recombination</keyword>
<evidence type="ECO:0000256" key="2">
    <source>
        <dbReference type="ARBA" id="ARBA00022908"/>
    </source>
</evidence>
<dbReference type="Gene3D" id="1.10.443.10">
    <property type="entry name" value="Intergrase catalytic core"/>
    <property type="match status" value="1"/>
</dbReference>
<reference evidence="6 7" key="1">
    <citation type="submission" date="2017-08" db="EMBL/GenBank/DDBJ databases">
        <title>Infants hospitalized years apart are colonized by the same room-sourced microbial strains.</title>
        <authorList>
            <person name="Brooks B."/>
            <person name="Olm M.R."/>
            <person name="Firek B.A."/>
            <person name="Baker R."/>
            <person name="Thomas B.C."/>
            <person name="Morowitz M.J."/>
            <person name="Banfield J.F."/>
        </authorList>
    </citation>
    <scope>NUCLEOTIDE SEQUENCE [LARGE SCALE GENOMIC DNA]</scope>
    <source>
        <strain evidence="6">S2_005_003_R2_41</strain>
    </source>
</reference>
<evidence type="ECO:0000256" key="4">
    <source>
        <dbReference type="ARBA" id="ARBA00023172"/>
    </source>
</evidence>
<dbReference type="InterPro" id="IPR050808">
    <property type="entry name" value="Phage_Integrase"/>
</dbReference>
<dbReference type="PANTHER" id="PTHR30629:SF2">
    <property type="entry name" value="PROPHAGE INTEGRASE INTS-RELATED"/>
    <property type="match status" value="1"/>
</dbReference>
<accession>A0A2W5QD78</accession>
<comment type="caution">
    <text evidence="6">The sequence shown here is derived from an EMBL/GenBank/DDBJ whole genome shotgun (WGS) entry which is preliminary data.</text>
</comment>